<keyword evidence="2" id="KW-1185">Reference proteome</keyword>
<evidence type="ECO:0000313" key="2">
    <source>
        <dbReference type="Proteomes" id="UP001595818"/>
    </source>
</evidence>
<sequence>MLDKAIRERNEQLFEELFSEFKEATSLTKSQKAQKLMGQLDTWSDDKEGIKMIYNHVPHLTHSGIFEGSPWENPGKLVSGLVNGTFKSGHPNSTLELLSELRILAIVKGDIQSPDMSRDEADNFIQDVIVNNLEFVFNEPKEETRLVMAEHELKKVHALFLFLSDQIHLSKVKSKLAEELLLICEQRPVVTEKQRRIIALVKERIELDPDDPEDAALLSFQRCIYRPTDGAEGKDFEEYWDFLRTIDKERMKIEAKQMGETMLRYGLVSQYQAVLLLHLEKEQLYELLPVCMGLNPTGIARYNEFRDFIGFLIIQVIHPFNAQCIYGLAKMLENGILSREAVRAGLYNISKISIHPEVAKRILISTGTPHKKITPKQYLMGSLFRILGQPLGVGQGNNPTCQSARGISMWSQHAPAKLIHMLQTAAVHNDLGFRFEGKEIKYSETPDGLVQRLDHHLDAVSVTLVPMLDRIYNEMMRRASGRGEDPHKWVNPAMYGQWIQIGFASAYDYLSDAIVDFDGFVRIFYAMCHPLYNGGHRLVYPNPVGIFITSAKGEMLGFHAVSLLRVNEGPDGKIRAYFLNPNNEGRQDWGQGIKPSVFGKGEVHGESSLPVQEFAARVYAFHYNNLEAPSKMDNVPEEEVQTVYKLAIDSWGKSYKWLEIKKKW</sequence>
<name>A0ABV9SZH0_9BACT</name>
<proteinExistence type="predicted"/>
<dbReference type="EMBL" id="JBHSJJ010000004">
    <property type="protein sequence ID" value="MFC4871825.1"/>
    <property type="molecule type" value="Genomic_DNA"/>
</dbReference>
<comment type="caution">
    <text evidence="1">The sequence shown here is derived from an EMBL/GenBank/DDBJ whole genome shotgun (WGS) entry which is preliminary data.</text>
</comment>
<organism evidence="1 2">
    <name type="scientific">Negadavirga shengliensis</name>
    <dbReference type="NCBI Taxonomy" id="1389218"/>
    <lineage>
        <taxon>Bacteria</taxon>
        <taxon>Pseudomonadati</taxon>
        <taxon>Bacteroidota</taxon>
        <taxon>Cytophagia</taxon>
        <taxon>Cytophagales</taxon>
        <taxon>Cyclobacteriaceae</taxon>
        <taxon>Negadavirga</taxon>
    </lineage>
</organism>
<dbReference type="Proteomes" id="UP001595818">
    <property type="component" value="Unassembled WGS sequence"/>
</dbReference>
<reference evidence="2" key="1">
    <citation type="journal article" date="2019" name="Int. J. Syst. Evol. Microbiol.">
        <title>The Global Catalogue of Microorganisms (GCM) 10K type strain sequencing project: providing services to taxonomists for standard genome sequencing and annotation.</title>
        <authorList>
            <consortium name="The Broad Institute Genomics Platform"/>
            <consortium name="The Broad Institute Genome Sequencing Center for Infectious Disease"/>
            <person name="Wu L."/>
            <person name="Ma J."/>
        </authorList>
    </citation>
    <scope>NUCLEOTIDE SEQUENCE [LARGE SCALE GENOMIC DNA]</scope>
    <source>
        <strain evidence="2">CGMCC 4.7466</strain>
    </source>
</reference>
<evidence type="ECO:0000313" key="1">
    <source>
        <dbReference type="EMBL" id="MFC4871825.1"/>
    </source>
</evidence>
<protein>
    <submittedName>
        <fullName evidence="1">Uncharacterized protein</fullName>
    </submittedName>
</protein>
<accession>A0ABV9SZH0</accession>
<gene>
    <name evidence="1" type="ORF">ACFPFU_09020</name>
</gene>
<dbReference type="RefSeq" id="WP_377063660.1">
    <property type="nucleotide sequence ID" value="NZ_JBHSJJ010000004.1"/>
</dbReference>